<evidence type="ECO:0008006" key="3">
    <source>
        <dbReference type="Google" id="ProtNLM"/>
    </source>
</evidence>
<dbReference type="AlphaFoldDB" id="A0A0P1IG66"/>
<reference evidence="2" key="1">
    <citation type="submission" date="2015-09" db="EMBL/GenBank/DDBJ databases">
        <authorList>
            <person name="Rodrigo-Torres Lidia"/>
            <person name="Arahal R.David."/>
        </authorList>
    </citation>
    <scope>NUCLEOTIDE SEQUENCE [LARGE SCALE GENOMIC DNA]</scope>
    <source>
        <strain evidence="2">CECT 7735</strain>
    </source>
</reference>
<accession>A0A0P1IG66</accession>
<organism evidence="1 2">
    <name type="scientific">Shimia thalassica</name>
    <dbReference type="NCBI Taxonomy" id="1715693"/>
    <lineage>
        <taxon>Bacteria</taxon>
        <taxon>Pseudomonadati</taxon>
        <taxon>Pseudomonadota</taxon>
        <taxon>Alphaproteobacteria</taxon>
        <taxon>Rhodobacterales</taxon>
        <taxon>Roseobacteraceae</taxon>
    </lineage>
</organism>
<dbReference type="GeneID" id="83882515"/>
<sequence>MSDLFMSVTKGHNAAGSQHHCDALFSGFWFSKGEASVGQRHARRNEGILLKNEEQISFSGPKATDWIRFDITRDAPVDGALLASKIALPAQPENAACLLRLDQVTFPTGAAAYRHVHPGDGIRFLVNGELRVIADTHQDTAKVGSAWFEAANSPVRAEASTTHSQTSFVRFMVLPAAYVGQPTIRILDEAEAQLPRKQVTQRHIDELAYLSPG</sequence>
<dbReference type="Proteomes" id="UP000051870">
    <property type="component" value="Unassembled WGS sequence"/>
</dbReference>
<name>A0A0P1IG66_9RHOB</name>
<evidence type="ECO:0000313" key="1">
    <source>
        <dbReference type="EMBL" id="CUK11131.1"/>
    </source>
</evidence>
<dbReference type="EMBL" id="CYTW01000005">
    <property type="protein sequence ID" value="CUK11131.1"/>
    <property type="molecule type" value="Genomic_DNA"/>
</dbReference>
<keyword evidence="2" id="KW-1185">Reference proteome</keyword>
<evidence type="ECO:0000313" key="2">
    <source>
        <dbReference type="Proteomes" id="UP000051870"/>
    </source>
</evidence>
<dbReference type="Gene3D" id="2.60.120.10">
    <property type="entry name" value="Jelly Rolls"/>
    <property type="match status" value="1"/>
</dbReference>
<dbReference type="SUPFAM" id="SSF51182">
    <property type="entry name" value="RmlC-like cupins"/>
    <property type="match status" value="1"/>
</dbReference>
<proteinExistence type="predicted"/>
<protein>
    <recommendedName>
        <fullName evidence="3">Cupin domain protein</fullName>
    </recommendedName>
</protein>
<dbReference type="InterPro" id="IPR011051">
    <property type="entry name" value="RmlC_Cupin_sf"/>
</dbReference>
<dbReference type="RefSeq" id="WP_058312707.1">
    <property type="nucleotide sequence ID" value="NZ_CYTW01000005.1"/>
</dbReference>
<gene>
    <name evidence="1" type="ORF">PH7735_03538</name>
</gene>
<dbReference type="InterPro" id="IPR014710">
    <property type="entry name" value="RmlC-like_jellyroll"/>
</dbReference>